<gene>
    <name evidence="2" type="ORF">FF38_13926</name>
</gene>
<dbReference type="Proteomes" id="UP000037069">
    <property type="component" value="Unassembled WGS sequence"/>
</dbReference>
<name>A0A0L0BMV3_LUCCU</name>
<keyword evidence="1" id="KW-1133">Transmembrane helix</keyword>
<sequence length="183" mass="20177">NSLLNNKLTSNDENHGPLDLERRQTIYNVIFTFSKRALSTGSFVPGCILYLRKNAGRLSIHVDRLKVTELRHKIVSPFHVYINLHTNTAKAQVIIKITLCSDDNQRGFWVSFNAGPKAPVSSGDRVGVATRFAVFDLDNIDDVVIVVVSGEVSDKVVGVAAVCCTAVVAEIFVVPFTILLIFY</sequence>
<accession>A0A0L0BMV3</accession>
<organism evidence="2 3">
    <name type="scientific">Lucilia cuprina</name>
    <name type="common">Green bottle fly</name>
    <name type="synonym">Australian sheep blowfly</name>
    <dbReference type="NCBI Taxonomy" id="7375"/>
    <lineage>
        <taxon>Eukaryota</taxon>
        <taxon>Metazoa</taxon>
        <taxon>Ecdysozoa</taxon>
        <taxon>Arthropoda</taxon>
        <taxon>Hexapoda</taxon>
        <taxon>Insecta</taxon>
        <taxon>Pterygota</taxon>
        <taxon>Neoptera</taxon>
        <taxon>Endopterygota</taxon>
        <taxon>Diptera</taxon>
        <taxon>Brachycera</taxon>
        <taxon>Muscomorpha</taxon>
        <taxon>Oestroidea</taxon>
        <taxon>Calliphoridae</taxon>
        <taxon>Luciliinae</taxon>
        <taxon>Lucilia</taxon>
    </lineage>
</organism>
<keyword evidence="3" id="KW-1185">Reference proteome</keyword>
<dbReference type="EMBL" id="JRES01001642">
    <property type="protein sequence ID" value="KNC21268.1"/>
    <property type="molecule type" value="Genomic_DNA"/>
</dbReference>
<keyword evidence="1" id="KW-0812">Transmembrane</keyword>
<evidence type="ECO:0000313" key="3">
    <source>
        <dbReference type="Proteomes" id="UP000037069"/>
    </source>
</evidence>
<evidence type="ECO:0000313" key="2">
    <source>
        <dbReference type="EMBL" id="KNC21268.1"/>
    </source>
</evidence>
<feature type="non-terminal residue" evidence="2">
    <location>
        <position position="1"/>
    </location>
</feature>
<reference evidence="2 3" key="1">
    <citation type="journal article" date="2015" name="Nat. Commun.">
        <title>Lucilia cuprina genome unlocks parasitic fly biology to underpin future interventions.</title>
        <authorList>
            <person name="Anstead C.A."/>
            <person name="Korhonen P.K."/>
            <person name="Young N.D."/>
            <person name="Hall R.S."/>
            <person name="Jex A.R."/>
            <person name="Murali S.C."/>
            <person name="Hughes D.S."/>
            <person name="Lee S.F."/>
            <person name="Perry T."/>
            <person name="Stroehlein A.J."/>
            <person name="Ansell B.R."/>
            <person name="Breugelmans B."/>
            <person name="Hofmann A."/>
            <person name="Qu J."/>
            <person name="Dugan S."/>
            <person name="Lee S.L."/>
            <person name="Chao H."/>
            <person name="Dinh H."/>
            <person name="Han Y."/>
            <person name="Doddapaneni H.V."/>
            <person name="Worley K.C."/>
            <person name="Muzny D.M."/>
            <person name="Ioannidis P."/>
            <person name="Waterhouse R.M."/>
            <person name="Zdobnov E.M."/>
            <person name="James P.J."/>
            <person name="Bagnall N.H."/>
            <person name="Kotze A.C."/>
            <person name="Gibbs R.A."/>
            <person name="Richards S."/>
            <person name="Batterham P."/>
            <person name="Gasser R.B."/>
        </authorList>
    </citation>
    <scope>NUCLEOTIDE SEQUENCE [LARGE SCALE GENOMIC DNA]</scope>
    <source>
        <strain evidence="2 3">LS</strain>
        <tissue evidence="2">Full body</tissue>
    </source>
</reference>
<evidence type="ECO:0000256" key="1">
    <source>
        <dbReference type="SAM" id="Phobius"/>
    </source>
</evidence>
<keyword evidence="1" id="KW-0472">Membrane</keyword>
<feature type="transmembrane region" description="Helical" evidence="1">
    <location>
        <begin position="156"/>
        <end position="182"/>
    </location>
</feature>
<proteinExistence type="predicted"/>
<dbReference type="AlphaFoldDB" id="A0A0L0BMV3"/>
<protein>
    <submittedName>
        <fullName evidence="2">Uncharacterized protein</fullName>
    </submittedName>
</protein>
<comment type="caution">
    <text evidence="2">The sequence shown here is derived from an EMBL/GenBank/DDBJ whole genome shotgun (WGS) entry which is preliminary data.</text>
</comment>